<dbReference type="AlphaFoldDB" id="A0AA88I042"/>
<proteinExistence type="predicted"/>
<accession>A0AA88I042</accession>
<reference evidence="1" key="1">
    <citation type="submission" date="2023-07" db="EMBL/GenBank/DDBJ databases">
        <title>Chromosome-level genome assembly of Artemia franciscana.</title>
        <authorList>
            <person name="Jo E."/>
        </authorList>
    </citation>
    <scope>NUCLEOTIDE SEQUENCE</scope>
    <source>
        <tissue evidence="1">Whole body</tissue>
    </source>
</reference>
<protein>
    <submittedName>
        <fullName evidence="1">Uncharacterized protein</fullName>
    </submittedName>
</protein>
<organism evidence="1 2">
    <name type="scientific">Artemia franciscana</name>
    <name type="common">Brine shrimp</name>
    <name type="synonym">Artemia sanfranciscana</name>
    <dbReference type="NCBI Taxonomy" id="6661"/>
    <lineage>
        <taxon>Eukaryota</taxon>
        <taxon>Metazoa</taxon>
        <taxon>Ecdysozoa</taxon>
        <taxon>Arthropoda</taxon>
        <taxon>Crustacea</taxon>
        <taxon>Branchiopoda</taxon>
        <taxon>Anostraca</taxon>
        <taxon>Artemiidae</taxon>
        <taxon>Artemia</taxon>
    </lineage>
</organism>
<dbReference type="Proteomes" id="UP001187531">
    <property type="component" value="Unassembled WGS sequence"/>
</dbReference>
<comment type="caution">
    <text evidence="1">The sequence shown here is derived from an EMBL/GenBank/DDBJ whole genome shotgun (WGS) entry which is preliminary data.</text>
</comment>
<gene>
    <name evidence="1" type="ORF">QYM36_010249</name>
</gene>
<evidence type="ECO:0000313" key="2">
    <source>
        <dbReference type="Proteomes" id="UP001187531"/>
    </source>
</evidence>
<dbReference type="EMBL" id="JAVRJZ010000012">
    <property type="protein sequence ID" value="KAK2715606.1"/>
    <property type="molecule type" value="Genomic_DNA"/>
</dbReference>
<name>A0AA88I042_ARTSF</name>
<keyword evidence="2" id="KW-1185">Reference proteome</keyword>
<sequence>MNVLLDKDRTPINSATEIREKWKQHFHEKFSPPINPDPAVLRNLTISPSEPSLPPLRRAALKSLKLNKSPGTDGLQAEILKVVTDLYHGIATDARDKEYFPKTWYMIRFANIRPISKFKQKSESPADAENVTPKVPRYFIHDPFRQYSPNINISTEI</sequence>
<evidence type="ECO:0000313" key="1">
    <source>
        <dbReference type="EMBL" id="KAK2715606.1"/>
    </source>
</evidence>